<protein>
    <submittedName>
        <fullName evidence="1">Uncharacterized protein</fullName>
    </submittedName>
</protein>
<dbReference type="Proteomes" id="UP001497680">
    <property type="component" value="Unassembled WGS sequence"/>
</dbReference>
<comment type="caution">
    <text evidence="1">The sequence shown here is derived from an EMBL/GenBank/DDBJ whole genome shotgun (WGS) entry which is preliminary data.</text>
</comment>
<organism evidence="1 2">
    <name type="scientific">Hypoxylon rubiginosum</name>
    <dbReference type="NCBI Taxonomy" id="110542"/>
    <lineage>
        <taxon>Eukaryota</taxon>
        <taxon>Fungi</taxon>
        <taxon>Dikarya</taxon>
        <taxon>Ascomycota</taxon>
        <taxon>Pezizomycotina</taxon>
        <taxon>Sordariomycetes</taxon>
        <taxon>Xylariomycetidae</taxon>
        <taxon>Xylariales</taxon>
        <taxon>Hypoxylaceae</taxon>
        <taxon>Hypoxylon</taxon>
    </lineage>
</organism>
<dbReference type="EMBL" id="MU394308">
    <property type="protein sequence ID" value="KAI6087364.1"/>
    <property type="molecule type" value="Genomic_DNA"/>
</dbReference>
<evidence type="ECO:0000313" key="2">
    <source>
        <dbReference type="Proteomes" id="UP001497680"/>
    </source>
</evidence>
<name>A0ACC0D3Q3_9PEZI</name>
<reference evidence="1 2" key="1">
    <citation type="journal article" date="2022" name="New Phytol.">
        <title>Ecological generalism drives hyperdiversity of secondary metabolite gene clusters in xylarialean endophytes.</title>
        <authorList>
            <person name="Franco M.E.E."/>
            <person name="Wisecaver J.H."/>
            <person name="Arnold A.E."/>
            <person name="Ju Y.M."/>
            <person name="Slot J.C."/>
            <person name="Ahrendt S."/>
            <person name="Moore L.P."/>
            <person name="Eastman K.E."/>
            <person name="Scott K."/>
            <person name="Konkel Z."/>
            <person name="Mondo S.J."/>
            <person name="Kuo A."/>
            <person name="Hayes R.D."/>
            <person name="Haridas S."/>
            <person name="Andreopoulos B."/>
            <person name="Riley R."/>
            <person name="LaButti K."/>
            <person name="Pangilinan J."/>
            <person name="Lipzen A."/>
            <person name="Amirebrahimi M."/>
            <person name="Yan J."/>
            <person name="Adam C."/>
            <person name="Keymanesh K."/>
            <person name="Ng V."/>
            <person name="Louie K."/>
            <person name="Northen T."/>
            <person name="Drula E."/>
            <person name="Henrissat B."/>
            <person name="Hsieh H.M."/>
            <person name="Youens-Clark K."/>
            <person name="Lutzoni F."/>
            <person name="Miadlikowska J."/>
            <person name="Eastwood D.C."/>
            <person name="Hamelin R.C."/>
            <person name="Grigoriev I.V."/>
            <person name="U'Ren J.M."/>
        </authorList>
    </citation>
    <scope>NUCLEOTIDE SEQUENCE [LARGE SCALE GENOMIC DNA]</scope>
    <source>
        <strain evidence="1 2">ER1909</strain>
    </source>
</reference>
<gene>
    <name evidence="1" type="ORF">F4821DRAFT_277808</name>
</gene>
<proteinExistence type="predicted"/>
<keyword evidence="2" id="KW-1185">Reference proteome</keyword>
<sequence>MDPSQPMAEIMKSRTGQYQGFIRDDCELKEFEEQYRSLFKIGVTSCPDYPSRPDQAEDRRELSLKDLKVETASRRISIKDTQEGDPNIPGYLRRKENERQSFDTFKGRFNAVVEVLQTSKDSVVSLFNDPTFGRRLAWNPEAESRMKVRNRRSNDSKSTRNAIGHVHQQKTNLTVSDNGELVDDDCVSYGKAKEIPAALEKRYAKIKQRGHYKKPEESLSRTKGARKNSAAMDTPGNTRPTLSESPAQSHYLARDIRGYNHQTESSPAFSSPTI</sequence>
<evidence type="ECO:0000313" key="1">
    <source>
        <dbReference type="EMBL" id="KAI6087364.1"/>
    </source>
</evidence>
<accession>A0ACC0D3Q3</accession>